<keyword evidence="2" id="KW-1133">Transmembrane helix</keyword>
<feature type="region of interest" description="Disordered" evidence="1">
    <location>
        <begin position="83"/>
        <end position="109"/>
    </location>
</feature>
<dbReference type="OrthoDB" id="836473at2759"/>
<evidence type="ECO:0000256" key="1">
    <source>
        <dbReference type="SAM" id="MobiDB-lite"/>
    </source>
</evidence>
<reference evidence="3" key="1">
    <citation type="submission" date="2022-02" db="EMBL/GenBank/DDBJ databases">
        <authorList>
            <person name="Henning P.M."/>
            <person name="McCubbin A.G."/>
            <person name="Shore J.S."/>
        </authorList>
    </citation>
    <scope>NUCLEOTIDE SEQUENCE</scope>
    <source>
        <strain evidence="3">F60SS</strain>
        <tissue evidence="3">Leaves</tissue>
    </source>
</reference>
<organism evidence="3 4">
    <name type="scientific">Turnera subulata</name>
    <dbReference type="NCBI Taxonomy" id="218843"/>
    <lineage>
        <taxon>Eukaryota</taxon>
        <taxon>Viridiplantae</taxon>
        <taxon>Streptophyta</taxon>
        <taxon>Embryophyta</taxon>
        <taxon>Tracheophyta</taxon>
        <taxon>Spermatophyta</taxon>
        <taxon>Magnoliopsida</taxon>
        <taxon>eudicotyledons</taxon>
        <taxon>Gunneridae</taxon>
        <taxon>Pentapetalae</taxon>
        <taxon>rosids</taxon>
        <taxon>fabids</taxon>
        <taxon>Malpighiales</taxon>
        <taxon>Passifloraceae</taxon>
        <taxon>Turnera</taxon>
    </lineage>
</organism>
<reference evidence="3" key="2">
    <citation type="journal article" date="2023" name="Plants (Basel)">
        <title>Annotation of the Turnera subulata (Passifloraceae) Draft Genome Reveals the S-Locus Evolved after the Divergence of Turneroideae from Passifloroideae in a Stepwise Manner.</title>
        <authorList>
            <person name="Henning P.M."/>
            <person name="Roalson E.H."/>
            <person name="Mir W."/>
            <person name="McCubbin A.G."/>
            <person name="Shore J.S."/>
        </authorList>
    </citation>
    <scope>NUCLEOTIDE SEQUENCE</scope>
    <source>
        <strain evidence="3">F60SS</strain>
    </source>
</reference>
<evidence type="ECO:0000313" key="3">
    <source>
        <dbReference type="EMBL" id="KAJ4847050.1"/>
    </source>
</evidence>
<protein>
    <recommendedName>
        <fullName evidence="5">DUF4408 domain-containing protein</fullName>
    </recommendedName>
</protein>
<keyword evidence="2" id="KW-0472">Membrane</keyword>
<dbReference type="PANTHER" id="PTHR34947:SF3">
    <property type="entry name" value="TRANSMEMBRANE PROTEIN"/>
    <property type="match status" value="1"/>
</dbReference>
<accession>A0A9Q0JNH3</accession>
<evidence type="ECO:0008006" key="5">
    <source>
        <dbReference type="Google" id="ProtNLM"/>
    </source>
</evidence>
<proteinExistence type="predicted"/>
<evidence type="ECO:0000256" key="2">
    <source>
        <dbReference type="SAM" id="Phobius"/>
    </source>
</evidence>
<name>A0A9Q0JNH3_9ROSI</name>
<keyword evidence="4" id="KW-1185">Reference proteome</keyword>
<dbReference type="EMBL" id="JAKUCV010001278">
    <property type="protein sequence ID" value="KAJ4847050.1"/>
    <property type="molecule type" value="Genomic_DNA"/>
</dbReference>
<dbReference type="PANTHER" id="PTHR34947">
    <property type="entry name" value="TRANSMEMBRANE PROTEIN"/>
    <property type="match status" value="1"/>
</dbReference>
<sequence>MEQNYPGLGQSSSTSQSRKLVFIRFLAPLLFFTVIISSPSPLPFVLNLIQFFSTSIDKNYMFLLCNSILVLIVKNSGLMGSSHQGSSNVSGESTTINGGRTQKVSELSEKKAAEAGEEKLVMEINKVQETPLVPLITLDPDGEEVEENVIVDDQDEEEPIELLSADELNKKCDDFIRKMREEIGFGAQEVIMV</sequence>
<feature type="compositionally biased region" description="Polar residues" evidence="1">
    <location>
        <begin position="83"/>
        <end position="102"/>
    </location>
</feature>
<dbReference type="Proteomes" id="UP001141552">
    <property type="component" value="Unassembled WGS sequence"/>
</dbReference>
<gene>
    <name evidence="3" type="ORF">Tsubulata_017087</name>
</gene>
<evidence type="ECO:0000313" key="4">
    <source>
        <dbReference type="Proteomes" id="UP001141552"/>
    </source>
</evidence>
<dbReference type="AlphaFoldDB" id="A0A9Q0JNH3"/>
<keyword evidence="2" id="KW-0812">Transmembrane</keyword>
<feature type="transmembrane region" description="Helical" evidence="2">
    <location>
        <begin position="21"/>
        <end position="40"/>
    </location>
</feature>
<comment type="caution">
    <text evidence="3">The sequence shown here is derived from an EMBL/GenBank/DDBJ whole genome shotgun (WGS) entry which is preliminary data.</text>
</comment>